<evidence type="ECO:0000313" key="1">
    <source>
        <dbReference type="EMBL" id="KAL1874568.1"/>
    </source>
</evidence>
<sequence>MPADPKLTETGIRMEIIFEEIFFNELLEVNELQVIWWQHFAPTMRKKINALQKLRNRNLKAGLILNNISSAEDFVGSDEEKENEEQKQKVALAIGTTSMVKGIYEKFGLKPKTEEEGRWTKLELFDWDY</sequence>
<dbReference type="Proteomes" id="UP001583193">
    <property type="component" value="Unassembled WGS sequence"/>
</dbReference>
<protein>
    <submittedName>
        <fullName evidence="1">Uncharacterized protein</fullName>
    </submittedName>
</protein>
<comment type="caution">
    <text evidence="1">The sequence shown here is derived from an EMBL/GenBank/DDBJ whole genome shotgun (WGS) entry which is preliminary data.</text>
</comment>
<name>A0ABR3XF40_9EURO</name>
<keyword evidence="2" id="KW-1185">Reference proteome</keyword>
<reference evidence="1 2" key="1">
    <citation type="journal article" date="2024" name="IMA Fungus">
        <title>IMA Genome - F19 : A genome assembly and annotation guide to empower mycologists, including annotated draft genome sequences of Ceratocystis pirilliformis, Diaporthe australafricana, Fusarium ophioides, Paecilomyces lecythidis, and Sporothrix stenoceras.</title>
        <authorList>
            <person name="Aylward J."/>
            <person name="Wilson A.M."/>
            <person name="Visagie C.M."/>
            <person name="Spraker J."/>
            <person name="Barnes I."/>
            <person name="Buitendag C."/>
            <person name="Ceriani C."/>
            <person name="Del Mar Angel L."/>
            <person name="du Plessis D."/>
            <person name="Fuchs T."/>
            <person name="Gasser K."/>
            <person name="Kramer D."/>
            <person name="Li W."/>
            <person name="Munsamy K."/>
            <person name="Piso A."/>
            <person name="Price J.L."/>
            <person name="Sonnekus B."/>
            <person name="Thomas C."/>
            <person name="van der Nest A."/>
            <person name="van Dijk A."/>
            <person name="van Heerden A."/>
            <person name="van Vuuren N."/>
            <person name="Yilmaz N."/>
            <person name="Duong T.A."/>
            <person name="van der Merwe N.A."/>
            <person name="Wingfield M.J."/>
            <person name="Wingfield B.D."/>
        </authorList>
    </citation>
    <scope>NUCLEOTIDE SEQUENCE [LARGE SCALE GENOMIC DNA]</scope>
    <source>
        <strain evidence="1 2">CMW 18167</strain>
    </source>
</reference>
<organism evidence="1 2">
    <name type="scientific">Paecilomyces lecythidis</name>
    <dbReference type="NCBI Taxonomy" id="3004212"/>
    <lineage>
        <taxon>Eukaryota</taxon>
        <taxon>Fungi</taxon>
        <taxon>Dikarya</taxon>
        <taxon>Ascomycota</taxon>
        <taxon>Pezizomycotina</taxon>
        <taxon>Eurotiomycetes</taxon>
        <taxon>Eurotiomycetidae</taxon>
        <taxon>Eurotiales</taxon>
        <taxon>Thermoascaceae</taxon>
        <taxon>Paecilomyces</taxon>
    </lineage>
</organism>
<accession>A0ABR3XF40</accession>
<proteinExistence type="predicted"/>
<dbReference type="EMBL" id="JAVDPF010000019">
    <property type="protein sequence ID" value="KAL1874568.1"/>
    <property type="molecule type" value="Genomic_DNA"/>
</dbReference>
<gene>
    <name evidence="1" type="ORF">Plec18167_005799</name>
</gene>
<evidence type="ECO:0000313" key="2">
    <source>
        <dbReference type="Proteomes" id="UP001583193"/>
    </source>
</evidence>